<dbReference type="InterPro" id="IPR008915">
    <property type="entry name" value="Peptidase_M50"/>
</dbReference>
<evidence type="ECO:0000256" key="9">
    <source>
        <dbReference type="ARBA" id="ARBA00022833"/>
    </source>
</evidence>
<evidence type="ECO:0000256" key="10">
    <source>
        <dbReference type="ARBA" id="ARBA00022989"/>
    </source>
</evidence>
<dbReference type="Proteomes" id="UP000178175">
    <property type="component" value="Unassembled WGS sequence"/>
</dbReference>
<feature type="transmembrane region" description="Helical" evidence="13">
    <location>
        <begin position="175"/>
        <end position="199"/>
    </location>
</feature>
<comment type="caution">
    <text evidence="15">The sequence shown here is derived from an EMBL/GenBank/DDBJ whole genome shotgun (WGS) entry which is preliminary data.</text>
</comment>
<protein>
    <recommendedName>
        <fullName evidence="14">Peptidase M50 domain-containing protein</fullName>
    </recommendedName>
</protein>
<dbReference type="InterPro" id="IPR052348">
    <property type="entry name" value="Metallopeptidase_M50B"/>
</dbReference>
<evidence type="ECO:0000256" key="12">
    <source>
        <dbReference type="ARBA" id="ARBA00023136"/>
    </source>
</evidence>
<feature type="domain" description="Peptidase M50" evidence="14">
    <location>
        <begin position="119"/>
        <end position="181"/>
    </location>
</feature>
<dbReference type="PANTHER" id="PTHR35864">
    <property type="entry name" value="ZINC METALLOPROTEASE MJ0611-RELATED"/>
    <property type="match status" value="1"/>
</dbReference>
<feature type="transmembrane region" description="Helical" evidence="13">
    <location>
        <begin position="51"/>
        <end position="71"/>
    </location>
</feature>
<evidence type="ECO:0000256" key="11">
    <source>
        <dbReference type="ARBA" id="ARBA00023049"/>
    </source>
</evidence>
<feature type="transmembrane region" description="Helical" evidence="13">
    <location>
        <begin position="125"/>
        <end position="146"/>
    </location>
</feature>
<keyword evidence="7" id="KW-0479">Metal-binding</keyword>
<feature type="transmembrane region" description="Helical" evidence="13">
    <location>
        <begin position="91"/>
        <end position="113"/>
    </location>
</feature>
<dbReference type="PANTHER" id="PTHR35864:SF1">
    <property type="entry name" value="ZINC METALLOPROTEASE YWHC-RELATED"/>
    <property type="match status" value="1"/>
</dbReference>
<gene>
    <name evidence="15" type="ORF">A3C70_03395</name>
</gene>
<evidence type="ECO:0000256" key="6">
    <source>
        <dbReference type="ARBA" id="ARBA00022692"/>
    </source>
</evidence>
<comment type="similarity">
    <text evidence="3">Belongs to the peptidase M50B family.</text>
</comment>
<evidence type="ECO:0000256" key="13">
    <source>
        <dbReference type="SAM" id="Phobius"/>
    </source>
</evidence>
<evidence type="ECO:0000259" key="14">
    <source>
        <dbReference type="Pfam" id="PF02163"/>
    </source>
</evidence>
<keyword evidence="4" id="KW-1003">Cell membrane</keyword>
<accession>A0A1G2TG39</accession>
<keyword evidence="10 13" id="KW-1133">Transmembrane helix</keyword>
<dbReference type="EMBL" id="MHVR01000010">
    <property type="protein sequence ID" value="OHA96132.1"/>
    <property type="molecule type" value="Genomic_DNA"/>
</dbReference>
<evidence type="ECO:0000256" key="4">
    <source>
        <dbReference type="ARBA" id="ARBA00022475"/>
    </source>
</evidence>
<dbReference type="GO" id="GO:0008237">
    <property type="term" value="F:metallopeptidase activity"/>
    <property type="evidence" value="ECO:0007669"/>
    <property type="project" value="UniProtKB-KW"/>
</dbReference>
<evidence type="ECO:0000256" key="5">
    <source>
        <dbReference type="ARBA" id="ARBA00022670"/>
    </source>
</evidence>
<evidence type="ECO:0000313" key="15">
    <source>
        <dbReference type="EMBL" id="OHA96132.1"/>
    </source>
</evidence>
<evidence type="ECO:0000313" key="16">
    <source>
        <dbReference type="Proteomes" id="UP000178175"/>
    </source>
</evidence>
<dbReference type="AlphaFoldDB" id="A0A1G2TG39"/>
<dbReference type="GO" id="GO:0006508">
    <property type="term" value="P:proteolysis"/>
    <property type="evidence" value="ECO:0007669"/>
    <property type="project" value="UniProtKB-KW"/>
</dbReference>
<evidence type="ECO:0000256" key="2">
    <source>
        <dbReference type="ARBA" id="ARBA00004651"/>
    </source>
</evidence>
<feature type="domain" description="Peptidase M50" evidence="14">
    <location>
        <begin position="9"/>
        <end position="111"/>
    </location>
</feature>
<dbReference type="InterPro" id="IPR044537">
    <property type="entry name" value="Rip2-like"/>
</dbReference>
<keyword evidence="8" id="KW-0378">Hydrolase</keyword>
<sequence length="207" mass="23418">MQVDFVFQIAILIMSVVIHEVSHGYVASFLGDQTARYQGRLTLNPIKHLDFVGSFLVPFSSYFLGGFIFGWAKPVPYNPYNLRPGRWSEAIVASAGPVSNIILAIIFGILLRFAVAGEANFANPAFIQITSMIVFINILLAIFNLVPIPPLDGSKLLFAFFPNKLFQIREFFERYGLILVLFFIFFLWQFIFPIIILLFRLITGVAI</sequence>
<feature type="transmembrane region" description="Helical" evidence="13">
    <location>
        <begin position="6"/>
        <end position="30"/>
    </location>
</feature>
<dbReference type="CDD" id="cd06158">
    <property type="entry name" value="S2P-M50_like_1"/>
    <property type="match status" value="1"/>
</dbReference>
<proteinExistence type="inferred from homology"/>
<comment type="cofactor">
    <cofactor evidence="1">
        <name>Zn(2+)</name>
        <dbReference type="ChEBI" id="CHEBI:29105"/>
    </cofactor>
</comment>
<name>A0A1G2TG39_9BACT</name>
<dbReference type="GO" id="GO:0046872">
    <property type="term" value="F:metal ion binding"/>
    <property type="evidence" value="ECO:0007669"/>
    <property type="project" value="UniProtKB-KW"/>
</dbReference>
<keyword evidence="12 13" id="KW-0472">Membrane</keyword>
<comment type="subcellular location">
    <subcellularLocation>
        <location evidence="2">Cell membrane</location>
        <topology evidence="2">Multi-pass membrane protein</topology>
    </subcellularLocation>
</comment>
<evidence type="ECO:0000256" key="7">
    <source>
        <dbReference type="ARBA" id="ARBA00022723"/>
    </source>
</evidence>
<keyword evidence="6 13" id="KW-0812">Transmembrane</keyword>
<reference evidence="15 16" key="1">
    <citation type="journal article" date="2016" name="Nat. Commun.">
        <title>Thousands of microbial genomes shed light on interconnected biogeochemical processes in an aquifer system.</title>
        <authorList>
            <person name="Anantharaman K."/>
            <person name="Brown C.T."/>
            <person name="Hug L.A."/>
            <person name="Sharon I."/>
            <person name="Castelle C.J."/>
            <person name="Probst A.J."/>
            <person name="Thomas B.C."/>
            <person name="Singh A."/>
            <person name="Wilkins M.J."/>
            <person name="Karaoz U."/>
            <person name="Brodie E.L."/>
            <person name="Williams K.H."/>
            <person name="Hubbard S.S."/>
            <person name="Banfield J.F."/>
        </authorList>
    </citation>
    <scope>NUCLEOTIDE SEQUENCE [LARGE SCALE GENOMIC DNA]</scope>
</reference>
<keyword evidence="9" id="KW-0862">Zinc</keyword>
<dbReference type="Pfam" id="PF02163">
    <property type="entry name" value="Peptidase_M50"/>
    <property type="match status" value="2"/>
</dbReference>
<evidence type="ECO:0000256" key="3">
    <source>
        <dbReference type="ARBA" id="ARBA00007931"/>
    </source>
</evidence>
<organism evidence="15 16">
    <name type="scientific">Candidatus Zambryskibacteria bacterium RIFCSPHIGHO2_02_FULL_43_14</name>
    <dbReference type="NCBI Taxonomy" id="1802748"/>
    <lineage>
        <taxon>Bacteria</taxon>
        <taxon>Candidatus Zambryskiibacteriota</taxon>
    </lineage>
</organism>
<dbReference type="GO" id="GO:0005886">
    <property type="term" value="C:plasma membrane"/>
    <property type="evidence" value="ECO:0007669"/>
    <property type="project" value="UniProtKB-SubCell"/>
</dbReference>
<evidence type="ECO:0000256" key="8">
    <source>
        <dbReference type="ARBA" id="ARBA00022801"/>
    </source>
</evidence>
<evidence type="ECO:0000256" key="1">
    <source>
        <dbReference type="ARBA" id="ARBA00001947"/>
    </source>
</evidence>
<keyword evidence="11" id="KW-0482">Metalloprotease</keyword>
<keyword evidence="5" id="KW-0645">Protease</keyword>